<feature type="transmembrane region" description="Helical" evidence="1">
    <location>
        <begin position="39"/>
        <end position="57"/>
    </location>
</feature>
<organism evidence="2">
    <name type="scientific">mine drainage metagenome</name>
    <dbReference type="NCBI Taxonomy" id="410659"/>
    <lineage>
        <taxon>unclassified sequences</taxon>
        <taxon>metagenomes</taxon>
        <taxon>ecological metagenomes</taxon>
    </lineage>
</organism>
<keyword evidence="1" id="KW-0812">Transmembrane</keyword>
<reference evidence="2" key="1">
    <citation type="submission" date="2016-10" db="EMBL/GenBank/DDBJ databases">
        <title>Sequence of Gallionella enrichment culture.</title>
        <authorList>
            <person name="Poehlein A."/>
            <person name="Muehling M."/>
            <person name="Daniel R."/>
        </authorList>
    </citation>
    <scope>NUCLEOTIDE SEQUENCE</scope>
</reference>
<keyword evidence="1" id="KW-0472">Membrane</keyword>
<gene>
    <name evidence="2" type="ORF">GALL_18380</name>
</gene>
<dbReference type="AlphaFoldDB" id="A0A1J5TV03"/>
<comment type="caution">
    <text evidence="2">The sequence shown here is derived from an EMBL/GenBank/DDBJ whole genome shotgun (WGS) entry which is preliminary data.</text>
</comment>
<sequence>MQIEQNQIDHQVFDTFMQESRLLAKRGDNQISINISRNTLIAILFSLLLHAVIFFVVPKVDFNTASVPPHQTIDVSLAPPSEPKVVVQSQVKKPPKKVLKSTPKVIAQQPKANQEPSFSVPDVPVIPKPSPEVLPPKESAPTDMMSYVKARQAQRQAIEADAARQNAEAVARERGPTDEQMRDERIKRNLQSGTNGIFDITSLSSRHASFSFRGWTNDYSSSRRQFFEVDASSGQDIRLIMIKKMIGLIREHYQGDFNWDSQRMGRVIVLSARLEDNSGLEDFMMTEFFGPNYKNTQ</sequence>
<proteinExistence type="predicted"/>
<protein>
    <submittedName>
        <fullName evidence="2">Uncharacterized protein</fullName>
    </submittedName>
</protein>
<evidence type="ECO:0000256" key="1">
    <source>
        <dbReference type="SAM" id="Phobius"/>
    </source>
</evidence>
<accession>A0A1J5TV03</accession>
<name>A0A1J5TV03_9ZZZZ</name>
<dbReference type="EMBL" id="MLJW01000004">
    <property type="protein sequence ID" value="OIR17620.1"/>
    <property type="molecule type" value="Genomic_DNA"/>
</dbReference>
<keyword evidence="1" id="KW-1133">Transmembrane helix</keyword>
<evidence type="ECO:0000313" key="2">
    <source>
        <dbReference type="EMBL" id="OIR17620.1"/>
    </source>
</evidence>